<evidence type="ECO:0000313" key="2">
    <source>
        <dbReference type="EMBL" id="MDY4346561.1"/>
    </source>
</evidence>
<gene>
    <name evidence="2" type="ORF">SPC81_08135</name>
</gene>
<protein>
    <submittedName>
        <fullName evidence="2">Uncharacterized protein</fullName>
    </submittedName>
</protein>
<name>A0ABU5G2E4_9STRE</name>
<feature type="transmembrane region" description="Helical" evidence="1">
    <location>
        <begin position="38"/>
        <end position="56"/>
    </location>
</feature>
<dbReference type="EMBL" id="JAXHDP010000009">
    <property type="protein sequence ID" value="MDY4346561.1"/>
    <property type="molecule type" value="Genomic_DNA"/>
</dbReference>
<evidence type="ECO:0000313" key="3">
    <source>
        <dbReference type="Proteomes" id="UP001280591"/>
    </source>
</evidence>
<keyword evidence="3" id="KW-1185">Reference proteome</keyword>
<reference evidence="2 3" key="1">
    <citation type="submission" date="2023-11" db="EMBL/GenBank/DDBJ databases">
        <title>Streptococcus wuxiensis sp. nov., Streptococcus jiangnanensis sp. nov., Streptococcus fermentans sp. nov., three novel members of the genus Streptococcus isolated from breast milk.</title>
        <authorList>
            <person name="Zhou Y."/>
            <person name="Yang B."/>
        </authorList>
    </citation>
    <scope>NUCLEOTIDE SEQUENCE [LARGE SCALE GENOMIC DNA]</scope>
    <source>
        <strain evidence="2 3">BJSWXB5TM5</strain>
    </source>
</reference>
<sequence>MKALGVFIWAIFGAIVTAFIIQYGWNEIMVTIIPVNKISFWQAFGMNVFLSFILPTPHRKEDEDYLKTVMIGVLKAIIVTFFIWLASSFI</sequence>
<keyword evidence="1" id="KW-0472">Membrane</keyword>
<evidence type="ECO:0000256" key="1">
    <source>
        <dbReference type="SAM" id="Phobius"/>
    </source>
</evidence>
<dbReference type="Proteomes" id="UP001280591">
    <property type="component" value="Unassembled WGS sequence"/>
</dbReference>
<proteinExistence type="predicted"/>
<keyword evidence="1" id="KW-0812">Transmembrane</keyword>
<organism evidence="2 3">
    <name type="scientific">Streptococcus fermentans</name>
    <dbReference type="NCBI Taxonomy" id="3095082"/>
    <lineage>
        <taxon>Bacteria</taxon>
        <taxon>Bacillati</taxon>
        <taxon>Bacillota</taxon>
        <taxon>Bacilli</taxon>
        <taxon>Lactobacillales</taxon>
        <taxon>Streptococcaceae</taxon>
        <taxon>Streptococcus</taxon>
    </lineage>
</organism>
<dbReference type="RefSeq" id="WP_320692546.1">
    <property type="nucleotide sequence ID" value="NZ_JAXHDP010000009.1"/>
</dbReference>
<keyword evidence="1" id="KW-1133">Transmembrane helix</keyword>
<comment type="caution">
    <text evidence="2">The sequence shown here is derived from an EMBL/GenBank/DDBJ whole genome shotgun (WGS) entry which is preliminary data.</text>
</comment>
<feature type="transmembrane region" description="Helical" evidence="1">
    <location>
        <begin position="68"/>
        <end position="86"/>
    </location>
</feature>
<accession>A0ABU5G2E4</accession>
<feature type="transmembrane region" description="Helical" evidence="1">
    <location>
        <begin position="6"/>
        <end position="26"/>
    </location>
</feature>